<dbReference type="AlphaFoldDB" id="A0A0G0UR22"/>
<comment type="caution">
    <text evidence="1">The sequence shown here is derived from an EMBL/GenBank/DDBJ whole genome shotgun (WGS) entry which is preliminary data.</text>
</comment>
<protein>
    <submittedName>
        <fullName evidence="1">Uncharacterized protein</fullName>
    </submittedName>
</protein>
<dbReference type="EMBL" id="LCAN01000044">
    <property type="protein sequence ID" value="KKR91188.1"/>
    <property type="molecule type" value="Genomic_DNA"/>
</dbReference>
<sequence>MTTTTITSAKLRGNMAEALNAVSGGDVVV</sequence>
<gene>
    <name evidence="1" type="ORF">UU41_C0044G0010</name>
</gene>
<reference evidence="1 2" key="1">
    <citation type="journal article" date="2015" name="Nature">
        <title>rRNA introns, odd ribosomes, and small enigmatic genomes across a large radiation of phyla.</title>
        <authorList>
            <person name="Brown C.T."/>
            <person name="Hug L.A."/>
            <person name="Thomas B.C."/>
            <person name="Sharon I."/>
            <person name="Castelle C.J."/>
            <person name="Singh A."/>
            <person name="Wilkins M.J."/>
            <person name="Williams K.H."/>
            <person name="Banfield J.F."/>
        </authorList>
    </citation>
    <scope>NUCLEOTIDE SEQUENCE [LARGE SCALE GENOMIC DNA]</scope>
</reference>
<evidence type="ECO:0000313" key="2">
    <source>
        <dbReference type="Proteomes" id="UP000034961"/>
    </source>
</evidence>
<proteinExistence type="predicted"/>
<organism evidence="1 2">
    <name type="scientific">Candidatus Roizmanbacteria bacterium GW2011_GWA1_41_13</name>
    <dbReference type="NCBI Taxonomy" id="1618474"/>
    <lineage>
        <taxon>Bacteria</taxon>
        <taxon>Candidatus Roizmaniibacteriota</taxon>
    </lineage>
</organism>
<dbReference type="Proteomes" id="UP000034961">
    <property type="component" value="Unassembled WGS sequence"/>
</dbReference>
<feature type="non-terminal residue" evidence="1">
    <location>
        <position position="29"/>
    </location>
</feature>
<evidence type="ECO:0000313" key="1">
    <source>
        <dbReference type="EMBL" id="KKR91188.1"/>
    </source>
</evidence>
<name>A0A0G0UR22_9BACT</name>
<accession>A0A0G0UR22</accession>